<feature type="region of interest" description="Disordered" evidence="1">
    <location>
        <begin position="24"/>
        <end position="83"/>
    </location>
</feature>
<accession>A0A0R3RKJ6</accession>
<dbReference type="AlphaFoldDB" id="A0A0R3RKJ6"/>
<evidence type="ECO:0000313" key="3">
    <source>
        <dbReference type="WBParaSite" id="EEL_0000200501-mRNA-1"/>
    </source>
</evidence>
<proteinExistence type="predicted"/>
<reference evidence="3" key="1">
    <citation type="submission" date="2017-02" db="UniProtKB">
        <authorList>
            <consortium name="WormBaseParasite"/>
        </authorList>
    </citation>
    <scope>IDENTIFICATION</scope>
</reference>
<sequence length="153" mass="16489">MTATPHFVFAAMTKLHHAATATNLHPTSTSVSPKEVSMSPPAQQDRHSGLCAEQPVPELKTASTLTCRSPSSIGNDHVAPPVASKLLSPKSTYDMMTSDCCSSGDSYRSSSSSTAAYINNVKRRRKPDGQLYLSFLQNTSSSIHDDEFSLNEI</sequence>
<dbReference type="WBParaSite" id="EEL_0000200501-mRNA-1">
    <property type="protein sequence ID" value="EEL_0000200501-mRNA-1"/>
    <property type="gene ID" value="EEL_0000200501"/>
</dbReference>
<organism evidence="2 3">
    <name type="scientific">Elaeophora elaphi</name>
    <dbReference type="NCBI Taxonomy" id="1147741"/>
    <lineage>
        <taxon>Eukaryota</taxon>
        <taxon>Metazoa</taxon>
        <taxon>Ecdysozoa</taxon>
        <taxon>Nematoda</taxon>
        <taxon>Chromadorea</taxon>
        <taxon>Rhabditida</taxon>
        <taxon>Spirurina</taxon>
        <taxon>Spiruromorpha</taxon>
        <taxon>Filarioidea</taxon>
        <taxon>Onchocercidae</taxon>
        <taxon>Elaeophora</taxon>
    </lineage>
</organism>
<evidence type="ECO:0000256" key="1">
    <source>
        <dbReference type="SAM" id="MobiDB-lite"/>
    </source>
</evidence>
<name>A0A0R3RKJ6_9BILA</name>
<protein>
    <submittedName>
        <fullName evidence="3">Uncharacterized protein</fullName>
    </submittedName>
</protein>
<feature type="compositionally biased region" description="Polar residues" evidence="1">
    <location>
        <begin position="61"/>
        <end position="74"/>
    </location>
</feature>
<keyword evidence="2" id="KW-1185">Reference proteome</keyword>
<evidence type="ECO:0000313" key="2">
    <source>
        <dbReference type="Proteomes" id="UP000050640"/>
    </source>
</evidence>
<dbReference type="Proteomes" id="UP000050640">
    <property type="component" value="Unplaced"/>
</dbReference>